<dbReference type="PANTHER" id="PTHR33712">
    <property type="entry name" value="LIGHT-INDEPENDENT PROTOCHLOROPHYLLIDE REDUCTASE SUBUNIT B"/>
    <property type="match status" value="1"/>
</dbReference>
<comment type="similarity">
    <text evidence="1 3">Belongs to the NifD/NifK/NifE/NifN family.</text>
</comment>
<organism evidence="5 6">
    <name type="scientific">Desulfoferula mesophila</name>
    <dbReference type="NCBI Taxonomy" id="3058419"/>
    <lineage>
        <taxon>Bacteria</taxon>
        <taxon>Pseudomonadati</taxon>
        <taxon>Thermodesulfobacteriota</taxon>
        <taxon>Desulfarculia</taxon>
        <taxon>Desulfarculales</taxon>
        <taxon>Desulfarculaceae</taxon>
        <taxon>Desulfoferula</taxon>
    </lineage>
</organism>
<accession>A0AAU9ETP7</accession>
<dbReference type="Gene3D" id="1.20.89.10">
    <property type="entry name" value="Nitrogenase Molybdenum-iron Protein, subunit B, domain 4"/>
    <property type="match status" value="1"/>
</dbReference>
<dbReference type="Gene3D" id="3.40.50.1980">
    <property type="entry name" value="Nitrogenase molybdenum iron protein domain"/>
    <property type="match status" value="3"/>
</dbReference>
<keyword evidence="6" id="KW-1185">Reference proteome</keyword>
<proteinExistence type="inferred from homology"/>
<dbReference type="KEGG" id="dmp:FAK_09770"/>
<keyword evidence="2 3" id="KW-0535">Nitrogen fixation</keyword>
<gene>
    <name evidence="5" type="primary">nifN</name>
    <name evidence="5" type="ORF">FAK_09770</name>
</gene>
<dbReference type="PROSITE" id="PS00090">
    <property type="entry name" value="NITROGENASE_1_2"/>
    <property type="match status" value="1"/>
</dbReference>
<name>A0AAU9ETP7_9BACT</name>
<dbReference type="Pfam" id="PF00148">
    <property type="entry name" value="Oxidored_nitro"/>
    <property type="match status" value="1"/>
</dbReference>
<dbReference type="Proteomes" id="UP001366166">
    <property type="component" value="Chromosome"/>
</dbReference>
<dbReference type="PANTHER" id="PTHR33712:SF7">
    <property type="entry name" value="LIGHT-INDEPENDENT PROTOCHLOROPHYLLIDE REDUCTASE SUBUNIT B"/>
    <property type="match status" value="1"/>
</dbReference>
<dbReference type="GO" id="GO:0016163">
    <property type="term" value="F:nitrogenase activity"/>
    <property type="evidence" value="ECO:0007669"/>
    <property type="project" value="InterPro"/>
</dbReference>
<feature type="domain" description="Nitrogenase/oxidoreductase component 1" evidence="4">
    <location>
        <begin position="21"/>
        <end position="443"/>
    </location>
</feature>
<dbReference type="EMBL" id="AP028679">
    <property type="protein sequence ID" value="BEQ13911.1"/>
    <property type="molecule type" value="Genomic_DNA"/>
</dbReference>
<sequence length="458" mass="48872">MKSNLAEKRDYVSSTNACKACMPLGASIAFKGVEGCVPFLHGSQGCATYMRRYLISHFREPVDIASSALGEGEAVFGGGPNLKQGLVNVINKYQAKAVGIATTCLTETIGDNVPAIVKEFLDAAKVEGPGGKMPALIHASTPSYAATHAEGFHAAVDAIVRQLAHPVARHSGINLLPGFVSPADIRHLQEVAKGFGLKATLLPDYSRPLDAPAGTSYEILPGGGTPLADIAKMGGAAATLSFGWTPYSQAAGRDLQERCGVALHDLGLPIGLRQSDAMFEALAALAKREIPSRHADQRGRLLDAMVDGHKYLSGKRAVVYGEQDLVIGLASFLAEIGVQPVLCASGGRGAGFRENLERVTEGLVRETVHAEPGVDFYRIAELSRELKPDFLLGHSKGYLIARELGVPLVRVGFPIHDRFGGPRLHHLGYRGAQEMYDRIVNALLEQKQSESNVGYGYL</sequence>
<dbReference type="InterPro" id="IPR000510">
    <property type="entry name" value="Nase/OxRdtase_comp1"/>
</dbReference>
<evidence type="ECO:0000256" key="3">
    <source>
        <dbReference type="RuleBase" id="RU004021"/>
    </source>
</evidence>
<evidence type="ECO:0000313" key="6">
    <source>
        <dbReference type="Proteomes" id="UP001366166"/>
    </source>
</evidence>
<evidence type="ECO:0000259" key="4">
    <source>
        <dbReference type="Pfam" id="PF00148"/>
    </source>
</evidence>
<dbReference type="SUPFAM" id="SSF53807">
    <property type="entry name" value="Helical backbone' metal receptor"/>
    <property type="match status" value="1"/>
</dbReference>
<dbReference type="PROSITE" id="PS00699">
    <property type="entry name" value="NITROGENASE_1_1"/>
    <property type="match status" value="1"/>
</dbReference>
<dbReference type="AlphaFoldDB" id="A0AAU9ETP7"/>
<dbReference type="InterPro" id="IPR000318">
    <property type="entry name" value="Nase_comp1_CS"/>
</dbReference>
<evidence type="ECO:0000256" key="1">
    <source>
        <dbReference type="ARBA" id="ARBA00011002"/>
    </source>
</evidence>
<evidence type="ECO:0000256" key="2">
    <source>
        <dbReference type="ARBA" id="ARBA00023231"/>
    </source>
</evidence>
<reference evidence="6" key="1">
    <citation type="journal article" date="2023" name="Arch. Microbiol.">
        <title>Desulfoferula mesophilus gen. nov. sp. nov., a mesophilic sulfate-reducing bacterium isolated from a brackish lake sediment.</title>
        <authorList>
            <person name="Watanabe T."/>
            <person name="Yabe T."/>
            <person name="Tsuji J.M."/>
            <person name="Fukui M."/>
        </authorList>
    </citation>
    <scope>NUCLEOTIDE SEQUENCE [LARGE SCALE GENOMIC DNA]</scope>
    <source>
        <strain evidence="6">12FAK</strain>
    </source>
</reference>
<dbReference type="InterPro" id="IPR050152">
    <property type="entry name" value="ChlB/BchB/BchZ"/>
</dbReference>
<evidence type="ECO:0000313" key="5">
    <source>
        <dbReference type="EMBL" id="BEQ13911.1"/>
    </source>
</evidence>
<protein>
    <submittedName>
        <fullName evidence="5">Nitrogenase</fullName>
    </submittedName>
</protein>
<dbReference type="RefSeq" id="WP_338605641.1">
    <property type="nucleotide sequence ID" value="NZ_AP028679.1"/>
</dbReference>